<dbReference type="KEGG" id="cbx:Cenrod_1956"/>
<organism evidence="2 3">
    <name type="scientific">Candidatus Symbiobacter mobilis CR</name>
    <dbReference type="NCBI Taxonomy" id="946483"/>
    <lineage>
        <taxon>Bacteria</taxon>
        <taxon>Pseudomonadati</taxon>
        <taxon>Pseudomonadota</taxon>
        <taxon>Betaproteobacteria</taxon>
        <taxon>Burkholderiales</taxon>
        <taxon>Comamonadaceae</taxon>
    </lineage>
</organism>
<gene>
    <name evidence="2" type="ORF">Cenrod_1956</name>
</gene>
<accession>U5N9F2</accession>
<keyword evidence="2" id="KW-0548">Nucleotidyltransferase</keyword>
<dbReference type="STRING" id="946483.Cenrod_1956"/>
<dbReference type="eggNOG" id="COG3344">
    <property type="taxonomic scope" value="Bacteria"/>
</dbReference>
<dbReference type="GO" id="GO:0003964">
    <property type="term" value="F:RNA-directed DNA polymerase activity"/>
    <property type="evidence" value="ECO:0007669"/>
    <property type="project" value="UniProtKB-KW"/>
</dbReference>
<keyword evidence="3" id="KW-1185">Reference proteome</keyword>
<evidence type="ECO:0000313" key="3">
    <source>
        <dbReference type="Proteomes" id="UP000017184"/>
    </source>
</evidence>
<sequence length="221" mass="25672">MHAHTGQPCDSKFGRYLRAGVLVKSKVAPMSECAFLGFTIQGKKVRWTDKALADFKHRIKKLTGRNWGVSMEYRLKKLGQYVRGWTAYFGISQYYRPVPELDEWIRMRIRMCYWKQWRWSRTKIKNLLALGISLKSAMQHGVSSQSYWQMSRTPVINQALSNVWLWEQGLLSVKDLWCKAQGYTVIKRKTSSSEPTCSTTHCGPARWVVWGVTARSRCLPD</sequence>
<dbReference type="EMBL" id="CP004885">
    <property type="protein sequence ID" value="AGX88032.1"/>
    <property type="molecule type" value="Genomic_DNA"/>
</dbReference>
<dbReference type="RefSeq" id="WP_022774775.1">
    <property type="nucleotide sequence ID" value="NC_022576.1"/>
</dbReference>
<feature type="domain" description="Group II intron maturase-specific" evidence="1">
    <location>
        <begin position="54"/>
        <end position="123"/>
    </location>
</feature>
<evidence type="ECO:0000259" key="1">
    <source>
        <dbReference type="Pfam" id="PF08388"/>
    </source>
</evidence>
<reference evidence="2 3" key="1">
    <citation type="journal article" date="2013" name="Genome Biol.">
        <title>Genomic analysis reveals key aspects of prokaryotic symbiosis in the phototrophic consortium "Chlorochromatium aggregatum".</title>
        <authorList>
            <person name="Liu Z."/>
            <person name="Muller J."/>
            <person name="Li T."/>
            <person name="Alvey R.M."/>
            <person name="Vogl K."/>
            <person name="Frigaard N.U."/>
            <person name="Rockwell N.C."/>
            <person name="Boyd E.S."/>
            <person name="Tomsho L.P."/>
            <person name="Schuster S.C."/>
            <person name="Henke P."/>
            <person name="Rohde M."/>
            <person name="Overmann J."/>
            <person name="Bryant D.A."/>
        </authorList>
    </citation>
    <scope>NUCLEOTIDE SEQUENCE [LARGE SCALE GENOMIC DNA]</scope>
    <source>
        <strain evidence="2">CR</strain>
    </source>
</reference>
<protein>
    <submittedName>
        <fullName evidence="2">Retron-type reverse transcriptase</fullName>
    </submittedName>
</protein>
<keyword evidence="2" id="KW-0695">RNA-directed DNA polymerase</keyword>
<keyword evidence="2" id="KW-0808">Transferase</keyword>
<dbReference type="HOGENOM" id="CLU_1248767_0_0_4"/>
<dbReference type="OrthoDB" id="8538592at2"/>
<evidence type="ECO:0000313" key="2">
    <source>
        <dbReference type="EMBL" id="AGX88032.1"/>
    </source>
</evidence>
<dbReference type="AlphaFoldDB" id="U5N9F2"/>
<dbReference type="InterPro" id="IPR013597">
    <property type="entry name" value="Mat_intron_G2"/>
</dbReference>
<dbReference type="Pfam" id="PF08388">
    <property type="entry name" value="GIIM"/>
    <property type="match status" value="1"/>
</dbReference>
<dbReference type="Proteomes" id="UP000017184">
    <property type="component" value="Chromosome"/>
</dbReference>
<proteinExistence type="predicted"/>
<name>U5N9F2_9BURK</name>